<dbReference type="RefSeq" id="WP_146660283.1">
    <property type="nucleotide sequence ID" value="NZ_CP019791.1"/>
</dbReference>
<keyword evidence="2" id="KW-1185">Reference proteome</keyword>
<organism evidence="1 2">
    <name type="scientific">Anaerohalosphaera lusitana</name>
    <dbReference type="NCBI Taxonomy" id="1936003"/>
    <lineage>
        <taxon>Bacteria</taxon>
        <taxon>Pseudomonadati</taxon>
        <taxon>Planctomycetota</taxon>
        <taxon>Phycisphaerae</taxon>
        <taxon>Sedimentisphaerales</taxon>
        <taxon>Anaerohalosphaeraceae</taxon>
        <taxon>Anaerohalosphaera</taxon>
    </lineage>
</organism>
<sequence length="95" mass="11050">MNWYRKKDEHMTLLFEVLRKRGEDDLLVKFGAGRLSEGDIKHAVDIVLGEFCETGLREDDEPNRRGERLDDLMGFLVGELEELEVCASEGREYLF</sequence>
<gene>
    <name evidence="1" type="ORF">STSP2_00951</name>
</gene>
<evidence type="ECO:0000313" key="2">
    <source>
        <dbReference type="Proteomes" id="UP000189674"/>
    </source>
</evidence>
<proteinExistence type="predicted"/>
<protein>
    <submittedName>
        <fullName evidence="1">Uncharacterized protein</fullName>
    </submittedName>
</protein>
<dbReference type="EMBL" id="CP019791">
    <property type="protein sequence ID" value="AQT67801.1"/>
    <property type="molecule type" value="Genomic_DNA"/>
</dbReference>
<dbReference type="STRING" id="1936003.STSP2_00951"/>
<dbReference type="AlphaFoldDB" id="A0A1U9NIQ7"/>
<accession>A0A1U9NIQ7</accession>
<reference evidence="2" key="1">
    <citation type="submission" date="2017-02" db="EMBL/GenBank/DDBJ databases">
        <title>Comparative genomics and description of representatives of a novel lineage of planctomycetes thriving in anoxic sediments.</title>
        <authorList>
            <person name="Spring S."/>
            <person name="Bunk B."/>
            <person name="Sproer C."/>
        </authorList>
    </citation>
    <scope>NUCLEOTIDE SEQUENCE [LARGE SCALE GENOMIC DNA]</scope>
    <source>
        <strain evidence="2">ST-NAGAB-D1</strain>
    </source>
</reference>
<name>A0A1U9NIQ7_9BACT</name>
<evidence type="ECO:0000313" key="1">
    <source>
        <dbReference type="EMBL" id="AQT67801.1"/>
    </source>
</evidence>
<dbReference type="KEGG" id="alus:STSP2_00951"/>
<dbReference type="Proteomes" id="UP000189674">
    <property type="component" value="Chromosome"/>
</dbReference>